<keyword evidence="1 4" id="KW-0378">Hydrolase</keyword>
<feature type="active site" description="Nucleophile" evidence="4">
    <location>
        <position position="45"/>
    </location>
</feature>
<dbReference type="GeneID" id="78276185"/>
<feature type="short sequence motif" description="DGA/G" evidence="4">
    <location>
        <begin position="183"/>
        <end position="185"/>
    </location>
</feature>
<name>A0A1U7NKU0_9FIRM</name>
<dbReference type="STRING" id="1862672.BO225_09550"/>
<dbReference type="InterPro" id="IPR002641">
    <property type="entry name" value="PNPLA_dom"/>
</dbReference>
<protein>
    <recommendedName>
        <fullName evidence="5">PNPLA domain-containing protein</fullName>
    </recommendedName>
</protein>
<dbReference type="Proteomes" id="UP000186705">
    <property type="component" value="Unassembled WGS sequence"/>
</dbReference>
<dbReference type="InterPro" id="IPR050301">
    <property type="entry name" value="NTE"/>
</dbReference>
<dbReference type="GO" id="GO:0016042">
    <property type="term" value="P:lipid catabolic process"/>
    <property type="evidence" value="ECO:0007669"/>
    <property type="project" value="UniProtKB-UniRule"/>
</dbReference>
<keyword evidence="2 4" id="KW-0442">Lipid degradation</keyword>
<keyword evidence="3 4" id="KW-0443">Lipid metabolism</keyword>
<dbReference type="AlphaFoldDB" id="A0A1U7NKU0"/>
<dbReference type="RefSeq" id="WP_076342031.1">
    <property type="nucleotide sequence ID" value="NZ_CAMNTW010000018.1"/>
</dbReference>
<dbReference type="InterPro" id="IPR016035">
    <property type="entry name" value="Acyl_Trfase/lysoPLipase"/>
</dbReference>
<evidence type="ECO:0000313" key="6">
    <source>
        <dbReference type="EMBL" id="OLU45026.1"/>
    </source>
</evidence>
<organism evidence="6 7">
    <name type="scientific">Dubosiella newyorkensis</name>
    <dbReference type="NCBI Taxonomy" id="1862672"/>
    <lineage>
        <taxon>Bacteria</taxon>
        <taxon>Bacillati</taxon>
        <taxon>Bacillota</taxon>
        <taxon>Erysipelotrichia</taxon>
        <taxon>Erysipelotrichales</taxon>
        <taxon>Erysipelotrichaceae</taxon>
        <taxon>Dubosiella</taxon>
    </lineage>
</organism>
<dbReference type="PANTHER" id="PTHR14226">
    <property type="entry name" value="NEUROPATHY TARGET ESTERASE/SWISS CHEESE D.MELANOGASTER"/>
    <property type="match status" value="1"/>
</dbReference>
<evidence type="ECO:0000256" key="4">
    <source>
        <dbReference type="PROSITE-ProRule" id="PRU01161"/>
    </source>
</evidence>
<keyword evidence="7" id="KW-1185">Reference proteome</keyword>
<dbReference type="Pfam" id="PF01734">
    <property type="entry name" value="Patatin"/>
    <property type="match status" value="1"/>
</dbReference>
<feature type="domain" description="PNPLA" evidence="5">
    <location>
        <begin position="12"/>
        <end position="196"/>
    </location>
</feature>
<dbReference type="Gene3D" id="3.40.1090.10">
    <property type="entry name" value="Cytosolic phospholipase A2 catalytic domain"/>
    <property type="match status" value="1"/>
</dbReference>
<comment type="caution">
    <text evidence="6">The sequence shown here is derived from an EMBL/GenBank/DDBJ whole genome shotgun (WGS) entry which is preliminary data.</text>
</comment>
<dbReference type="EMBL" id="MPKA01000090">
    <property type="protein sequence ID" value="OLU45026.1"/>
    <property type="molecule type" value="Genomic_DNA"/>
</dbReference>
<dbReference type="PROSITE" id="PS51635">
    <property type="entry name" value="PNPLA"/>
    <property type="match status" value="1"/>
</dbReference>
<sequence>MEQEQNKKVRGLVLGGGGARGCYEVGAWQAFRECNIHFDCVSGTSIGAIVGAIYVQGNLHDAIEFVYTLKPSHIITNMPDLPENFDEIVANKETLFAFFKSYIKEGSDISPLKERIEHMFDYDAFMASKINYACMTYNITKMRGEAFFKKEMTRQDAIDIIIASASCYPAFPIAKIKDDLYIDGGFENNIPISLCQEMGANEFVVIDVHGPGRVKKIDANLQVKLIQPLLPLGNFLDFMPQQAKRSLHLGYLETMKYYSQFCGYLFTFTKESWPKIFMIEQYLKLKNQNHASIFVKGINEKAYQKVLGYKPSQLDSKYNTNDYFYGRLIECLAFIANLDPVMLYDYSQFLQELDHRLEALPHLEVPDSIKSIHDFMHNRKKEEIVNLFHLLLQNNNGKLPLTYEPLKNVFDVQYILALIWYELHIYLNEIS</sequence>
<evidence type="ECO:0000256" key="2">
    <source>
        <dbReference type="ARBA" id="ARBA00022963"/>
    </source>
</evidence>
<dbReference type="PANTHER" id="PTHR14226:SF25">
    <property type="entry name" value="PHOSPHOESTERASE"/>
    <property type="match status" value="1"/>
</dbReference>
<proteinExistence type="predicted"/>
<reference evidence="6 7" key="1">
    <citation type="submission" date="2016-11" db="EMBL/GenBank/DDBJ databases">
        <title>Description of two novel members of the family Erysipelotrichaceae: Ileibacterium lipovorans gen. nov., sp. nov. and Dubosiella newyorkensis, gen. nov., sp. nov.</title>
        <authorList>
            <person name="Cox L.M."/>
            <person name="Sohn J."/>
            <person name="Tyrrell K.L."/>
            <person name="Citron D.M."/>
            <person name="Lawson P.A."/>
            <person name="Patel N.B."/>
            <person name="Iizumi T."/>
            <person name="Perez-Perez G.I."/>
            <person name="Goldstein E.J."/>
            <person name="Blaser M.J."/>
        </authorList>
    </citation>
    <scope>NUCLEOTIDE SEQUENCE [LARGE SCALE GENOMIC DNA]</scope>
    <source>
        <strain evidence="6 7">NYU-BL-A4</strain>
    </source>
</reference>
<dbReference type="GO" id="GO:0016787">
    <property type="term" value="F:hydrolase activity"/>
    <property type="evidence" value="ECO:0007669"/>
    <property type="project" value="UniProtKB-UniRule"/>
</dbReference>
<feature type="short sequence motif" description="GXGXXG" evidence="4">
    <location>
        <begin position="16"/>
        <end position="21"/>
    </location>
</feature>
<dbReference type="OrthoDB" id="9770965at2"/>
<gene>
    <name evidence="6" type="ORF">BO225_09550</name>
</gene>
<evidence type="ECO:0000313" key="7">
    <source>
        <dbReference type="Proteomes" id="UP000186705"/>
    </source>
</evidence>
<feature type="short sequence motif" description="GXSXG" evidence="4">
    <location>
        <begin position="43"/>
        <end position="47"/>
    </location>
</feature>
<accession>A0A1U7NKU0</accession>
<dbReference type="SUPFAM" id="SSF52151">
    <property type="entry name" value="FabD/lysophospholipase-like"/>
    <property type="match status" value="1"/>
</dbReference>
<evidence type="ECO:0000256" key="3">
    <source>
        <dbReference type="ARBA" id="ARBA00023098"/>
    </source>
</evidence>
<evidence type="ECO:0000256" key="1">
    <source>
        <dbReference type="ARBA" id="ARBA00022801"/>
    </source>
</evidence>
<evidence type="ECO:0000259" key="5">
    <source>
        <dbReference type="PROSITE" id="PS51635"/>
    </source>
</evidence>
<feature type="active site" description="Proton acceptor" evidence="4">
    <location>
        <position position="183"/>
    </location>
</feature>